<organism evidence="1 2">
    <name type="scientific">Rhizobium mesoamericanum STM3625</name>
    <dbReference type="NCBI Taxonomy" id="1211777"/>
    <lineage>
        <taxon>Bacteria</taxon>
        <taxon>Pseudomonadati</taxon>
        <taxon>Pseudomonadota</taxon>
        <taxon>Alphaproteobacteria</taxon>
        <taxon>Hyphomicrobiales</taxon>
        <taxon>Rhizobiaceae</taxon>
        <taxon>Rhizobium/Agrobacterium group</taxon>
        <taxon>Rhizobium</taxon>
    </lineage>
</organism>
<comment type="caution">
    <text evidence="1">The sequence shown here is derived from an EMBL/GenBank/DDBJ whole genome shotgun (WGS) entry which is preliminary data.</text>
</comment>
<name>K0PE01_9HYPH</name>
<dbReference type="AlphaFoldDB" id="K0PE01"/>
<evidence type="ECO:0000313" key="2">
    <source>
        <dbReference type="Proteomes" id="UP000009319"/>
    </source>
</evidence>
<evidence type="ECO:0000313" key="1">
    <source>
        <dbReference type="EMBL" id="CCM74806.1"/>
    </source>
</evidence>
<gene>
    <name evidence="1" type="ORF">BN77_1951</name>
</gene>
<dbReference type="EMBL" id="CANI01000008">
    <property type="protein sequence ID" value="CCM74806.1"/>
    <property type="molecule type" value="Genomic_DNA"/>
</dbReference>
<protein>
    <submittedName>
        <fullName evidence="1">Uncharacterized protein</fullName>
    </submittedName>
</protein>
<dbReference type="Proteomes" id="UP000009319">
    <property type="component" value="Unassembled WGS sequence"/>
</dbReference>
<reference evidence="1 2" key="1">
    <citation type="journal article" date="2013" name="Genome Announc.">
        <title>Draft Genome Sequence of Rhizobium mesoamericanum STM3625, a Nitrogen-Fixing Symbiont of Mimosa pudica Isolated in French Guiana (South America).</title>
        <authorList>
            <person name="Moulin L."/>
            <person name="Mornico D."/>
            <person name="Melkonian R."/>
            <person name="Klonowska A."/>
        </authorList>
    </citation>
    <scope>NUCLEOTIDE SEQUENCE [LARGE SCALE GENOMIC DNA]</scope>
    <source>
        <strain evidence="1 2">STM3625</strain>
    </source>
</reference>
<keyword evidence="2" id="KW-1185">Reference proteome</keyword>
<proteinExistence type="predicted"/>
<sequence length="91" mass="10025">MDCGQGTATNQGECRLGLKAGPAYHDFGRNCPTHNHQYGLILNLSIGTERTARKLFRPMQQAKPQECPPPNASRNRLLGCRAAQTFIRVSS</sequence>
<accession>K0PE01</accession>
<dbReference type="HOGENOM" id="CLU_2424840_0_0_5"/>